<keyword evidence="3" id="KW-1185">Reference proteome</keyword>
<evidence type="ECO:0000313" key="3">
    <source>
        <dbReference type="Proteomes" id="UP000660265"/>
    </source>
</evidence>
<accession>A0ABQ2DY56</accession>
<gene>
    <name evidence="2" type="ORF">GCM10011583_06520</name>
</gene>
<evidence type="ECO:0000256" key="1">
    <source>
        <dbReference type="SAM" id="MobiDB-lite"/>
    </source>
</evidence>
<name>A0ABQ2DY56_9ACTN</name>
<dbReference type="RefSeq" id="WP_189105738.1">
    <property type="nucleotide sequence ID" value="NZ_BMMV01000002.1"/>
</dbReference>
<dbReference type="Proteomes" id="UP000660265">
    <property type="component" value="Unassembled WGS sequence"/>
</dbReference>
<proteinExistence type="predicted"/>
<protein>
    <submittedName>
        <fullName evidence="2">Uncharacterized protein</fullName>
    </submittedName>
</protein>
<evidence type="ECO:0000313" key="2">
    <source>
        <dbReference type="EMBL" id="GGJ77815.1"/>
    </source>
</evidence>
<feature type="region of interest" description="Disordered" evidence="1">
    <location>
        <begin position="75"/>
        <end position="104"/>
    </location>
</feature>
<sequence>MSNRWPCVARSRPSRDPDSDALLELTWERVTPGYRERGCEWALDEIPPVSAAPPRDSSFVTGQIALPRTVTVPGAAPAAPGVHPLAAPQGGRAARPAAPSAPNG</sequence>
<dbReference type="EMBL" id="BMMV01000002">
    <property type="protein sequence ID" value="GGJ77815.1"/>
    <property type="molecule type" value="Genomic_DNA"/>
</dbReference>
<comment type="caution">
    <text evidence="2">The sequence shown here is derived from an EMBL/GenBank/DDBJ whole genome shotgun (WGS) entry which is preliminary data.</text>
</comment>
<organism evidence="2 3">
    <name type="scientific">Streptomyces camponoticapitis</name>
    <dbReference type="NCBI Taxonomy" id="1616125"/>
    <lineage>
        <taxon>Bacteria</taxon>
        <taxon>Bacillati</taxon>
        <taxon>Actinomycetota</taxon>
        <taxon>Actinomycetes</taxon>
        <taxon>Kitasatosporales</taxon>
        <taxon>Streptomycetaceae</taxon>
        <taxon>Streptomyces</taxon>
    </lineage>
</organism>
<reference evidence="3" key="1">
    <citation type="journal article" date="2019" name="Int. J. Syst. Evol. Microbiol.">
        <title>The Global Catalogue of Microorganisms (GCM) 10K type strain sequencing project: providing services to taxonomists for standard genome sequencing and annotation.</title>
        <authorList>
            <consortium name="The Broad Institute Genomics Platform"/>
            <consortium name="The Broad Institute Genome Sequencing Center for Infectious Disease"/>
            <person name="Wu L."/>
            <person name="Ma J."/>
        </authorList>
    </citation>
    <scope>NUCLEOTIDE SEQUENCE [LARGE SCALE GENOMIC DNA]</scope>
    <source>
        <strain evidence="3">CGMCC 4.7275</strain>
    </source>
</reference>